<dbReference type="AlphaFoldDB" id="A0A2S6GQW6"/>
<feature type="transmembrane region" description="Helical" evidence="2">
    <location>
        <begin position="12"/>
        <end position="29"/>
    </location>
</feature>
<evidence type="ECO:0000313" key="4">
    <source>
        <dbReference type="Proteomes" id="UP000239203"/>
    </source>
</evidence>
<dbReference type="EMBL" id="PTIX01000007">
    <property type="protein sequence ID" value="PPK67590.1"/>
    <property type="molecule type" value="Genomic_DNA"/>
</dbReference>
<dbReference type="Proteomes" id="UP000239203">
    <property type="component" value="Unassembled WGS sequence"/>
</dbReference>
<evidence type="ECO:0000313" key="3">
    <source>
        <dbReference type="EMBL" id="PPK67590.1"/>
    </source>
</evidence>
<comment type="caution">
    <text evidence="3">The sequence shown here is derived from an EMBL/GenBank/DDBJ whole genome shotgun (WGS) entry which is preliminary data.</text>
</comment>
<dbReference type="RefSeq" id="WP_104479674.1">
    <property type="nucleotide sequence ID" value="NZ_CP154825.1"/>
</dbReference>
<sequence length="90" mass="9718">MKTRSLDRRPVRWSLAAVLTAAAGVHGYLAVTESVIWPIPLAVLWLAFAVAVVIPAAEDVTVPAPRTAREALALTQQQPEPRPAHRPVHA</sequence>
<name>A0A2S6GQW6_9PSEU</name>
<protein>
    <submittedName>
        <fullName evidence="3">Uncharacterized protein</fullName>
    </submittedName>
</protein>
<accession>A0A2S6GQW6</accession>
<keyword evidence="2" id="KW-1133">Transmembrane helix</keyword>
<keyword evidence="4" id="KW-1185">Reference proteome</keyword>
<evidence type="ECO:0000256" key="2">
    <source>
        <dbReference type="SAM" id="Phobius"/>
    </source>
</evidence>
<keyword evidence="2" id="KW-0812">Transmembrane</keyword>
<feature type="transmembrane region" description="Helical" evidence="2">
    <location>
        <begin position="35"/>
        <end position="57"/>
    </location>
</feature>
<gene>
    <name evidence="3" type="ORF">CLV40_107256</name>
</gene>
<keyword evidence="2" id="KW-0472">Membrane</keyword>
<evidence type="ECO:0000256" key="1">
    <source>
        <dbReference type="SAM" id="MobiDB-lite"/>
    </source>
</evidence>
<feature type="region of interest" description="Disordered" evidence="1">
    <location>
        <begin position="71"/>
        <end position="90"/>
    </location>
</feature>
<reference evidence="3 4" key="1">
    <citation type="submission" date="2018-02" db="EMBL/GenBank/DDBJ databases">
        <title>Genomic Encyclopedia of Archaeal and Bacterial Type Strains, Phase II (KMG-II): from individual species to whole genera.</title>
        <authorList>
            <person name="Goeker M."/>
        </authorList>
    </citation>
    <scope>NUCLEOTIDE SEQUENCE [LARGE SCALE GENOMIC DNA]</scope>
    <source>
        <strain evidence="3 4">YU 961-1</strain>
    </source>
</reference>
<organism evidence="3 4">
    <name type="scientific">Actinokineospora auranticolor</name>
    <dbReference type="NCBI Taxonomy" id="155976"/>
    <lineage>
        <taxon>Bacteria</taxon>
        <taxon>Bacillati</taxon>
        <taxon>Actinomycetota</taxon>
        <taxon>Actinomycetes</taxon>
        <taxon>Pseudonocardiales</taxon>
        <taxon>Pseudonocardiaceae</taxon>
        <taxon>Actinokineospora</taxon>
    </lineage>
</organism>
<proteinExistence type="predicted"/>